<comment type="caution">
    <text evidence="1">The sequence shown here is derived from an EMBL/GenBank/DDBJ whole genome shotgun (WGS) entry which is preliminary data.</text>
</comment>
<organism evidence="1 2">
    <name type="scientific">Cryobacterium ruanii</name>
    <dbReference type="NCBI Taxonomy" id="1259197"/>
    <lineage>
        <taxon>Bacteria</taxon>
        <taxon>Bacillati</taxon>
        <taxon>Actinomycetota</taxon>
        <taxon>Actinomycetes</taxon>
        <taxon>Micrococcales</taxon>
        <taxon>Microbacteriaceae</taxon>
        <taxon>Cryobacterium</taxon>
    </lineage>
</organism>
<dbReference type="RefSeq" id="WP_134554293.1">
    <property type="nucleotide sequence ID" value="NZ_SOHK01000006.1"/>
</dbReference>
<proteinExistence type="predicted"/>
<dbReference type="Proteomes" id="UP000298154">
    <property type="component" value="Unassembled WGS sequence"/>
</dbReference>
<dbReference type="AlphaFoldDB" id="A0A4R9AT37"/>
<keyword evidence="2" id="KW-1185">Reference proteome</keyword>
<gene>
    <name evidence="1" type="ORF">E3T47_03305</name>
</gene>
<name>A0A4R9AT37_9MICO</name>
<sequence>MGLFDGSGKVISAFEQWRARGGVEIQWTKTRVDGTTTLALMAPQPFFFYIRPKDGIVDLVLGTESGPYAGMKVSFEVGDNSTSPAQIIGNILVKMGELTGDIRDDEDDDESLDLGWVMVGFSLLLARGARAWSEHYRFVEQYMVPISLRMRGKAPTVSLLGDLLKEPLPASERNRLLSLQAQVAA</sequence>
<reference evidence="1 2" key="1">
    <citation type="submission" date="2019-03" db="EMBL/GenBank/DDBJ databases">
        <title>Genomics of glacier-inhabiting Cryobacterium strains.</title>
        <authorList>
            <person name="Liu Q."/>
            <person name="Xin Y.-H."/>
        </authorList>
    </citation>
    <scope>NUCLEOTIDE SEQUENCE [LARGE SCALE GENOMIC DNA]</scope>
    <source>
        <strain evidence="1 2">Sr36</strain>
    </source>
</reference>
<evidence type="ECO:0000313" key="1">
    <source>
        <dbReference type="EMBL" id="TFD68492.1"/>
    </source>
</evidence>
<protein>
    <submittedName>
        <fullName evidence="1">Uncharacterized protein</fullName>
    </submittedName>
</protein>
<dbReference type="EMBL" id="SOHK01000006">
    <property type="protein sequence ID" value="TFD68492.1"/>
    <property type="molecule type" value="Genomic_DNA"/>
</dbReference>
<accession>A0A4R9AT37</accession>
<evidence type="ECO:0000313" key="2">
    <source>
        <dbReference type="Proteomes" id="UP000298154"/>
    </source>
</evidence>